<dbReference type="Proteomes" id="UP000827872">
    <property type="component" value="Linkage Group LG02"/>
</dbReference>
<proteinExistence type="predicted"/>
<organism evidence="1 2">
    <name type="scientific">Sphaerodactylus townsendi</name>
    <dbReference type="NCBI Taxonomy" id="933632"/>
    <lineage>
        <taxon>Eukaryota</taxon>
        <taxon>Metazoa</taxon>
        <taxon>Chordata</taxon>
        <taxon>Craniata</taxon>
        <taxon>Vertebrata</taxon>
        <taxon>Euteleostomi</taxon>
        <taxon>Lepidosauria</taxon>
        <taxon>Squamata</taxon>
        <taxon>Bifurcata</taxon>
        <taxon>Gekkota</taxon>
        <taxon>Sphaerodactylidae</taxon>
        <taxon>Sphaerodactylus</taxon>
    </lineage>
</organism>
<comment type="caution">
    <text evidence="1">The sequence shown here is derived from an EMBL/GenBank/DDBJ whole genome shotgun (WGS) entry which is preliminary data.</text>
</comment>
<protein>
    <submittedName>
        <fullName evidence="1">Uncharacterized protein</fullName>
    </submittedName>
</protein>
<gene>
    <name evidence="1" type="ORF">K3G42_024585</name>
</gene>
<reference evidence="1" key="1">
    <citation type="submission" date="2021-08" db="EMBL/GenBank/DDBJ databases">
        <title>The first chromosome-level gecko genome reveals the dynamic sex chromosomes of Neotropical dwarf geckos (Sphaerodactylidae: Sphaerodactylus).</title>
        <authorList>
            <person name="Pinto B.J."/>
            <person name="Keating S.E."/>
            <person name="Gamble T."/>
        </authorList>
    </citation>
    <scope>NUCLEOTIDE SEQUENCE</scope>
    <source>
        <strain evidence="1">TG3544</strain>
    </source>
</reference>
<name>A0ACB8G3A9_9SAUR</name>
<evidence type="ECO:0000313" key="2">
    <source>
        <dbReference type="Proteomes" id="UP000827872"/>
    </source>
</evidence>
<keyword evidence="2" id="KW-1185">Reference proteome</keyword>
<evidence type="ECO:0000313" key="1">
    <source>
        <dbReference type="EMBL" id="KAH8014015.1"/>
    </source>
</evidence>
<accession>A0ACB8G3A9</accession>
<sequence length="231" mass="25378">MSDTWGVSTTWGVSATWVACPATRRHARPLGVSGTLKRVRYLGSVDRKFRPPGASSATWVACPLPGSCPTTWIRRVRPPGRFVWTPGRCRTPGKVSGLLEWTVRHYLELSDPPGVACRYLGAMSGRPTKMGHLGERVDPRGVSTRQGRVRPPPRWLVDHLVSGHLGRVGEVSGHLGGVSGHLGMTFSLLLLPKSPLKCTLQWEGESKNTGKMFLSMKTLWWIQGIGCLIHI</sequence>
<dbReference type="EMBL" id="CM037615">
    <property type="protein sequence ID" value="KAH8014015.1"/>
    <property type="molecule type" value="Genomic_DNA"/>
</dbReference>